<keyword evidence="3" id="KW-1185">Reference proteome</keyword>
<gene>
    <name evidence="2" type="ORF">MUK42_19279</name>
</gene>
<keyword evidence="2" id="KW-0238">DNA-binding</keyword>
<dbReference type="AlphaFoldDB" id="A0A9E7K0K5"/>
<dbReference type="EMBL" id="CP097507">
    <property type="protein sequence ID" value="URE01733.1"/>
    <property type="molecule type" value="Genomic_DNA"/>
</dbReference>
<organism evidence="2 3">
    <name type="scientific">Musa troglodytarum</name>
    <name type="common">fe'i banana</name>
    <dbReference type="NCBI Taxonomy" id="320322"/>
    <lineage>
        <taxon>Eukaryota</taxon>
        <taxon>Viridiplantae</taxon>
        <taxon>Streptophyta</taxon>
        <taxon>Embryophyta</taxon>
        <taxon>Tracheophyta</taxon>
        <taxon>Spermatophyta</taxon>
        <taxon>Magnoliopsida</taxon>
        <taxon>Liliopsida</taxon>
        <taxon>Zingiberales</taxon>
        <taxon>Musaceae</taxon>
        <taxon>Musa</taxon>
    </lineage>
</organism>
<feature type="compositionally biased region" description="Polar residues" evidence="1">
    <location>
        <begin position="1"/>
        <end position="10"/>
    </location>
</feature>
<dbReference type="GO" id="GO:0003677">
    <property type="term" value="F:DNA binding"/>
    <property type="evidence" value="ECO:0007669"/>
    <property type="project" value="UniProtKB-KW"/>
</dbReference>
<reference evidence="2" key="1">
    <citation type="submission" date="2022-05" db="EMBL/GenBank/DDBJ databases">
        <title>The Musa troglodytarum L. genome provides insights into the mechanism of non-climacteric behaviour and enrichment of carotenoids.</title>
        <authorList>
            <person name="Wang J."/>
        </authorList>
    </citation>
    <scope>NUCLEOTIDE SEQUENCE</scope>
    <source>
        <tissue evidence="2">Leaf</tissue>
    </source>
</reference>
<name>A0A9E7K0K5_9LILI</name>
<evidence type="ECO:0000313" key="3">
    <source>
        <dbReference type="Proteomes" id="UP001055439"/>
    </source>
</evidence>
<evidence type="ECO:0000313" key="2">
    <source>
        <dbReference type="EMBL" id="URE01733.1"/>
    </source>
</evidence>
<sequence>MPWPSSTKTPPTGGKGWRRLSPARRRGRWKTITGIC</sequence>
<dbReference type="Proteomes" id="UP001055439">
    <property type="component" value="Chromosome 5"/>
</dbReference>
<protein>
    <submittedName>
        <fullName evidence="2">Myb-like DNA-binding domain</fullName>
    </submittedName>
</protein>
<accession>A0A9E7K0K5</accession>
<feature type="compositionally biased region" description="Basic residues" evidence="1">
    <location>
        <begin position="16"/>
        <end position="29"/>
    </location>
</feature>
<feature type="region of interest" description="Disordered" evidence="1">
    <location>
        <begin position="1"/>
        <end position="36"/>
    </location>
</feature>
<proteinExistence type="predicted"/>
<dbReference type="OrthoDB" id="2250022at2759"/>
<evidence type="ECO:0000256" key="1">
    <source>
        <dbReference type="SAM" id="MobiDB-lite"/>
    </source>
</evidence>